<evidence type="ECO:0000313" key="5">
    <source>
        <dbReference type="Proteomes" id="UP000307087"/>
    </source>
</evidence>
<evidence type="ECO:0000259" key="3">
    <source>
        <dbReference type="PROSITE" id="PS51202"/>
    </source>
</evidence>
<reference evidence="4 5" key="1">
    <citation type="journal article" date="2009" name="Int. J. Syst. Evol. Microbiol.">
        <title>Nocardioides caeni sp. nov., isolated from wastewater.</title>
        <authorList>
            <person name="Yoon J.H."/>
            <person name="Kang S.J."/>
            <person name="Park S."/>
            <person name="Kim W."/>
            <person name="Oh T.K."/>
        </authorList>
    </citation>
    <scope>NUCLEOTIDE SEQUENCE [LARGE SCALE GENOMIC DNA]</scope>
    <source>
        <strain evidence="4 5">DSM 23134</strain>
    </source>
</reference>
<keyword evidence="2" id="KW-0812">Transmembrane</keyword>
<feature type="region of interest" description="Disordered" evidence="1">
    <location>
        <begin position="1"/>
        <end position="164"/>
    </location>
</feature>
<evidence type="ECO:0000313" key="4">
    <source>
        <dbReference type="EMBL" id="THV09891.1"/>
    </source>
</evidence>
<dbReference type="Gene3D" id="3.30.70.1450">
    <property type="entry name" value="Regulator of K+ conductance, C-terminal domain"/>
    <property type="match status" value="1"/>
</dbReference>
<comment type="caution">
    <text evidence="4">The sequence shown here is derived from an EMBL/GenBank/DDBJ whole genome shotgun (WGS) entry which is preliminary data.</text>
</comment>
<feature type="compositionally biased region" description="Low complexity" evidence="1">
    <location>
        <begin position="109"/>
        <end position="128"/>
    </location>
</feature>
<keyword evidence="5" id="KW-1185">Reference proteome</keyword>
<gene>
    <name evidence="4" type="ORF">E9934_15300</name>
</gene>
<feature type="compositionally biased region" description="Basic and acidic residues" evidence="1">
    <location>
        <begin position="37"/>
        <end position="47"/>
    </location>
</feature>
<dbReference type="InterPro" id="IPR006037">
    <property type="entry name" value="RCK_C"/>
</dbReference>
<accession>A0A4S8N312</accession>
<dbReference type="GO" id="GO:0008324">
    <property type="term" value="F:monoatomic cation transmembrane transporter activity"/>
    <property type="evidence" value="ECO:0007669"/>
    <property type="project" value="InterPro"/>
</dbReference>
<proteinExistence type="predicted"/>
<dbReference type="EMBL" id="STGW01000012">
    <property type="protein sequence ID" value="THV09891.1"/>
    <property type="molecule type" value="Genomic_DNA"/>
</dbReference>
<feature type="compositionally biased region" description="Basic residues" evidence="1">
    <location>
        <begin position="92"/>
        <end position="108"/>
    </location>
</feature>
<feature type="compositionally biased region" description="Basic residues" evidence="1">
    <location>
        <begin position="149"/>
        <end position="164"/>
    </location>
</feature>
<evidence type="ECO:0000256" key="2">
    <source>
        <dbReference type="SAM" id="Phobius"/>
    </source>
</evidence>
<keyword evidence="2" id="KW-1133">Transmembrane helix</keyword>
<name>A0A4S8N312_9ACTN</name>
<feature type="compositionally biased region" description="Low complexity" evidence="1">
    <location>
        <begin position="135"/>
        <end position="146"/>
    </location>
</feature>
<dbReference type="AlphaFoldDB" id="A0A4S8N312"/>
<feature type="transmembrane region" description="Helical" evidence="2">
    <location>
        <begin position="172"/>
        <end position="195"/>
    </location>
</feature>
<keyword evidence="2" id="KW-0472">Membrane</keyword>
<organism evidence="4 5">
    <name type="scientific">Nocardioides caeni</name>
    <dbReference type="NCBI Taxonomy" id="574700"/>
    <lineage>
        <taxon>Bacteria</taxon>
        <taxon>Bacillati</taxon>
        <taxon>Actinomycetota</taxon>
        <taxon>Actinomycetes</taxon>
        <taxon>Propionibacteriales</taxon>
        <taxon>Nocardioidaceae</taxon>
        <taxon>Nocardioides</taxon>
    </lineage>
</organism>
<dbReference type="SUPFAM" id="SSF116726">
    <property type="entry name" value="TrkA C-terminal domain-like"/>
    <property type="match status" value="1"/>
</dbReference>
<protein>
    <recommendedName>
        <fullName evidence="3">RCK C-terminal domain-containing protein</fullName>
    </recommendedName>
</protein>
<dbReference type="InterPro" id="IPR036721">
    <property type="entry name" value="RCK_C_sf"/>
</dbReference>
<sequence length="329" mass="35087">MGVDRAEMGGSTHTAPAPPQQGWKHAARPRSSPSRTRPLDDRLERRIPSPGRGRRQPGPAERAADDASPHRRGRRPAAAAGCAPVLTDPVRRGPRAGRPRTDRSRRRGVGTTPAARRARSLPRPATAGDRGGRGAAAAGPGRGAPVDRGRRRRAPAGLAVRRRRHRSRRMSAGLELAISAGMLCAAIGFAVGLAIGRGRQPRWAEKGSFVHKVSIGFATLDRMDGVLLRFEVEPESRLAGVEVDELRLPPGAAVSLITRGKDALVPTGRTTLRTGDHVLVVTALGRVEDVEDRLRSVSRYGRLAGWYESLEPMSSARALGVTRVGSGAA</sequence>
<evidence type="ECO:0000256" key="1">
    <source>
        <dbReference type="SAM" id="MobiDB-lite"/>
    </source>
</evidence>
<dbReference type="Proteomes" id="UP000307087">
    <property type="component" value="Unassembled WGS sequence"/>
</dbReference>
<dbReference type="GO" id="GO:0006813">
    <property type="term" value="P:potassium ion transport"/>
    <property type="evidence" value="ECO:0007669"/>
    <property type="project" value="InterPro"/>
</dbReference>
<feature type="domain" description="RCK C-terminal" evidence="3">
    <location>
        <begin position="215"/>
        <end position="296"/>
    </location>
</feature>
<feature type="compositionally biased region" description="Low complexity" evidence="1">
    <location>
        <begin position="48"/>
        <end position="61"/>
    </location>
</feature>
<dbReference type="Pfam" id="PF02080">
    <property type="entry name" value="TrkA_C"/>
    <property type="match status" value="1"/>
</dbReference>
<dbReference type="PROSITE" id="PS51202">
    <property type="entry name" value="RCK_C"/>
    <property type="match status" value="1"/>
</dbReference>